<accession>A0ABV5H2P3</accession>
<dbReference type="Pfam" id="PF14322">
    <property type="entry name" value="SusD-like_3"/>
    <property type="match status" value="1"/>
</dbReference>
<dbReference type="InterPro" id="IPR033985">
    <property type="entry name" value="SusD-like_N"/>
</dbReference>
<evidence type="ECO:0000313" key="9">
    <source>
        <dbReference type="Proteomes" id="UP001589590"/>
    </source>
</evidence>
<dbReference type="Gene3D" id="1.25.40.390">
    <property type="match status" value="1"/>
</dbReference>
<dbReference type="InterPro" id="IPR012944">
    <property type="entry name" value="SusD_RagB_dom"/>
</dbReference>
<proteinExistence type="inferred from homology"/>
<dbReference type="EMBL" id="JBHMFA010000015">
    <property type="protein sequence ID" value="MFB9106167.1"/>
    <property type="molecule type" value="Genomic_DNA"/>
</dbReference>
<keyword evidence="5" id="KW-0998">Cell outer membrane</keyword>
<keyword evidence="9" id="KW-1185">Reference proteome</keyword>
<organism evidence="8 9">
    <name type="scientific">Algibacter miyuki</name>
    <dbReference type="NCBI Taxonomy" id="1306933"/>
    <lineage>
        <taxon>Bacteria</taxon>
        <taxon>Pseudomonadati</taxon>
        <taxon>Bacteroidota</taxon>
        <taxon>Flavobacteriia</taxon>
        <taxon>Flavobacteriales</taxon>
        <taxon>Flavobacteriaceae</taxon>
        <taxon>Algibacter</taxon>
    </lineage>
</organism>
<name>A0ABV5H2P3_9FLAO</name>
<comment type="subcellular location">
    <subcellularLocation>
        <location evidence="1">Cell outer membrane</location>
    </subcellularLocation>
</comment>
<dbReference type="SUPFAM" id="SSF48452">
    <property type="entry name" value="TPR-like"/>
    <property type="match status" value="1"/>
</dbReference>
<gene>
    <name evidence="8" type="ORF">ACFFU1_14785</name>
</gene>
<reference evidence="8 9" key="1">
    <citation type="submission" date="2024-09" db="EMBL/GenBank/DDBJ databases">
        <authorList>
            <person name="Sun Q."/>
            <person name="Mori K."/>
        </authorList>
    </citation>
    <scope>NUCLEOTIDE SEQUENCE [LARGE SCALE GENOMIC DNA]</scope>
    <source>
        <strain evidence="8 9">CECT 8300</strain>
    </source>
</reference>
<feature type="domain" description="RagB/SusD" evidence="6">
    <location>
        <begin position="384"/>
        <end position="509"/>
    </location>
</feature>
<dbReference type="Pfam" id="PF07980">
    <property type="entry name" value="SusD_RagB"/>
    <property type="match status" value="1"/>
</dbReference>
<keyword evidence="3" id="KW-0732">Signal</keyword>
<evidence type="ECO:0000259" key="6">
    <source>
        <dbReference type="Pfam" id="PF07980"/>
    </source>
</evidence>
<evidence type="ECO:0000256" key="3">
    <source>
        <dbReference type="ARBA" id="ARBA00022729"/>
    </source>
</evidence>
<dbReference type="CDD" id="cd08977">
    <property type="entry name" value="SusD"/>
    <property type="match status" value="1"/>
</dbReference>
<evidence type="ECO:0000256" key="5">
    <source>
        <dbReference type="ARBA" id="ARBA00023237"/>
    </source>
</evidence>
<sequence length="510" mass="58139">MKIENNMKNRYKIFQIILVVLLIFGELSCESYLEEVPQNKLNPTTVTDYRELLNYGYITKERIMPYLEALGDDVDLKLEDRARDAVNGDAYMSAYLFEPTHETSLGSDVAFAKLYQSIYYANLVITRIDDAESVILGDDMQGYKDNLKGEAYALRAFSYFYLVNLYGQHYDPATASSDFGVPINFSTGAEDQGYPRSTVEEVYNLMASDLDNAVSLMEANTIEKTSKIQFNAQSAGALQSRVALYMQEWDKTIEAASNVLDVNNTVNDITGLTDIFNEDEYSEFFSLRAGPDYLDADNSNIFFVNGVTENIPLVNYYPTYTTFSVNTELEDLYDEGDIRKYYFLGILDRVVSGVAYQKLATLKNRSTTSFFGRYQPTTFDGYSRVLRVEEVLLNRAEAYAKNGDLQLAINDLNAIRVKKIEPSFYTDLAVGSFTQETLIDYILEERRRELCFEGHRFFDLKRTTRPGMTRIGYEGDITVEGILLEDDPRYVLQIPEKELEANSAITRAPR</sequence>
<comment type="caution">
    <text evidence="8">The sequence shown here is derived from an EMBL/GenBank/DDBJ whole genome shotgun (WGS) entry which is preliminary data.</text>
</comment>
<dbReference type="Proteomes" id="UP001589590">
    <property type="component" value="Unassembled WGS sequence"/>
</dbReference>
<evidence type="ECO:0000259" key="7">
    <source>
        <dbReference type="Pfam" id="PF14322"/>
    </source>
</evidence>
<evidence type="ECO:0000256" key="4">
    <source>
        <dbReference type="ARBA" id="ARBA00023136"/>
    </source>
</evidence>
<keyword evidence="4" id="KW-0472">Membrane</keyword>
<feature type="domain" description="SusD-like N-terminal" evidence="7">
    <location>
        <begin position="32"/>
        <end position="244"/>
    </location>
</feature>
<dbReference type="RefSeq" id="WP_290267676.1">
    <property type="nucleotide sequence ID" value="NZ_JAUFQP010000001.1"/>
</dbReference>
<evidence type="ECO:0000256" key="2">
    <source>
        <dbReference type="ARBA" id="ARBA00006275"/>
    </source>
</evidence>
<comment type="similarity">
    <text evidence="2">Belongs to the SusD family.</text>
</comment>
<evidence type="ECO:0000313" key="8">
    <source>
        <dbReference type="EMBL" id="MFB9106167.1"/>
    </source>
</evidence>
<protein>
    <submittedName>
        <fullName evidence="8">RagB/SusD family nutrient uptake outer membrane protein</fullName>
    </submittedName>
</protein>
<dbReference type="InterPro" id="IPR011990">
    <property type="entry name" value="TPR-like_helical_dom_sf"/>
</dbReference>
<evidence type="ECO:0000256" key="1">
    <source>
        <dbReference type="ARBA" id="ARBA00004442"/>
    </source>
</evidence>